<evidence type="ECO:0000313" key="5">
    <source>
        <dbReference type="EMBL" id="QEE15545.1"/>
    </source>
</evidence>
<feature type="domain" description="CBS" evidence="4">
    <location>
        <begin position="80"/>
        <end position="137"/>
    </location>
</feature>
<organism evidence="5 6">
    <name type="scientific">Promethearchaeum syntrophicum</name>
    <dbReference type="NCBI Taxonomy" id="2594042"/>
    <lineage>
        <taxon>Archaea</taxon>
        <taxon>Promethearchaeati</taxon>
        <taxon>Promethearchaeota</taxon>
        <taxon>Promethearchaeia</taxon>
        <taxon>Promethearchaeales</taxon>
        <taxon>Promethearchaeaceae</taxon>
        <taxon>Promethearchaeum</taxon>
    </lineage>
</organism>
<feature type="transmembrane region" description="Helical" evidence="3">
    <location>
        <begin position="233"/>
        <end position="256"/>
    </location>
</feature>
<protein>
    <submittedName>
        <fullName evidence="5">Cyclic nucleotide-binding/CBS domain-containing protein</fullName>
    </submittedName>
</protein>
<accession>A0A5B9D984</accession>
<dbReference type="InterPro" id="IPR000644">
    <property type="entry name" value="CBS_dom"/>
</dbReference>
<dbReference type="GeneID" id="41329364"/>
<keyword evidence="3" id="KW-1133">Transmembrane helix</keyword>
<dbReference type="InterPro" id="IPR051462">
    <property type="entry name" value="CBS_domain-containing"/>
</dbReference>
<name>A0A5B9D984_9ARCH</name>
<evidence type="ECO:0000313" key="6">
    <source>
        <dbReference type="Proteomes" id="UP000321408"/>
    </source>
</evidence>
<dbReference type="PANTHER" id="PTHR48108:SF26">
    <property type="entry name" value="CBS DOMAIN-CONTAINING PROTEIN DDB_G0289609"/>
    <property type="match status" value="1"/>
</dbReference>
<evidence type="ECO:0000256" key="1">
    <source>
        <dbReference type="ARBA" id="ARBA00022737"/>
    </source>
</evidence>
<dbReference type="PROSITE" id="PS51371">
    <property type="entry name" value="CBS"/>
    <property type="match status" value="2"/>
</dbReference>
<feature type="domain" description="CBS" evidence="4">
    <location>
        <begin position="14"/>
        <end position="72"/>
    </location>
</feature>
<reference evidence="5 6" key="2">
    <citation type="journal article" date="2024" name="Int. J. Syst. Evol. Microbiol.">
        <title>Promethearchaeum syntrophicum gen. nov., sp. nov., an anaerobic, obligately syntrophic archaeon, the first isolate of the lineage 'Asgard' archaea, and proposal of the new archaeal phylum Promethearchaeota phyl. nov. and kingdom Promethearchaeati regn. nov.</title>
        <authorList>
            <person name="Imachi H."/>
            <person name="Nobu M.K."/>
            <person name="Kato S."/>
            <person name="Takaki Y."/>
            <person name="Miyazaki M."/>
            <person name="Miyata M."/>
            <person name="Ogawara M."/>
            <person name="Saito Y."/>
            <person name="Sakai S."/>
            <person name="Tahara Y.O."/>
            <person name="Takano Y."/>
            <person name="Tasumi E."/>
            <person name="Uematsu K."/>
            <person name="Yoshimura T."/>
            <person name="Itoh T."/>
            <person name="Ohkuma M."/>
            <person name="Takai K."/>
        </authorList>
    </citation>
    <scope>NUCLEOTIDE SEQUENCE [LARGE SCALE GENOMIC DNA]</scope>
    <source>
        <strain evidence="5 6">MK-D1</strain>
    </source>
</reference>
<reference evidence="5 6" key="1">
    <citation type="journal article" date="2020" name="Nature">
        <title>Isolation of an archaeon at the prokaryote-eukaryote interface.</title>
        <authorList>
            <person name="Imachi H."/>
            <person name="Nobu M.K."/>
            <person name="Nakahara N."/>
            <person name="Morono Y."/>
            <person name="Ogawara M."/>
            <person name="Takaki Y."/>
            <person name="Takano Y."/>
            <person name="Uematsu K."/>
            <person name="Ikuta T."/>
            <person name="Ito M."/>
            <person name="Matsui Y."/>
            <person name="Miyazaki M."/>
            <person name="Murata K."/>
            <person name="Saito Y."/>
            <person name="Sakai S."/>
            <person name="Song C."/>
            <person name="Tasumi E."/>
            <person name="Yamanaka Y."/>
            <person name="Yamaguchi T."/>
            <person name="Kamagata Y."/>
            <person name="Tamaki H."/>
            <person name="Takai K."/>
        </authorList>
    </citation>
    <scope>NUCLEOTIDE SEQUENCE [LARGE SCALE GENOMIC DNA]</scope>
    <source>
        <strain evidence="5 6">MK-D1</strain>
    </source>
</reference>
<feature type="transmembrane region" description="Helical" evidence="3">
    <location>
        <begin position="150"/>
        <end position="175"/>
    </location>
</feature>
<dbReference type="SMART" id="SM00116">
    <property type="entry name" value="CBS"/>
    <property type="match status" value="2"/>
</dbReference>
<dbReference type="Pfam" id="PF00571">
    <property type="entry name" value="CBS"/>
    <property type="match status" value="2"/>
</dbReference>
<evidence type="ECO:0000256" key="2">
    <source>
        <dbReference type="PROSITE-ProRule" id="PRU00703"/>
    </source>
</evidence>
<keyword evidence="1" id="KW-0677">Repeat</keyword>
<dbReference type="Proteomes" id="UP000321408">
    <property type="component" value="Chromosome"/>
</dbReference>
<evidence type="ECO:0000256" key="3">
    <source>
        <dbReference type="SAM" id="Phobius"/>
    </source>
</evidence>
<gene>
    <name evidence="5" type="ORF">DSAG12_01371</name>
</gene>
<dbReference type="AlphaFoldDB" id="A0A5B9D984"/>
<proteinExistence type="predicted"/>
<keyword evidence="6" id="KW-1185">Reference proteome</keyword>
<keyword evidence="3" id="KW-0472">Membrane</keyword>
<dbReference type="PANTHER" id="PTHR48108">
    <property type="entry name" value="CBS DOMAIN-CONTAINING PROTEIN CBSX2, CHLOROPLASTIC"/>
    <property type="match status" value="1"/>
</dbReference>
<feature type="transmembrane region" description="Helical" evidence="3">
    <location>
        <begin position="268"/>
        <end position="285"/>
    </location>
</feature>
<dbReference type="Gene3D" id="3.10.580.10">
    <property type="entry name" value="CBS-domain"/>
    <property type="match status" value="1"/>
</dbReference>
<feature type="transmembrane region" description="Helical" evidence="3">
    <location>
        <begin position="195"/>
        <end position="221"/>
    </location>
</feature>
<keyword evidence="2" id="KW-0129">CBS domain</keyword>
<sequence length="304" mass="33444">MSAKKEYKVGDLIIDDEYGTIDSTASVVEAAQKIKELKVPDLVVVDDKSKNVLGVIADYDIVQNVVAEGKDPKNTLVTDAMYIITPVSRETPVKECFKVMQEMNVNVVPVIEEDKLLGVASIQDCWSYIPDENPDDIGLISVANPKTMEFYVASMVTLLAFIFGILMPAIGVYGFFNETGNIPSMGEFVPREGAIWVSVLICNYAVLILGVLTLFSIFYGGISDMRNFYVSNVIKILIPYITIGLMILQWILYAMAFRTTAGASVDGVGLFFSILSMLLLLLAINRDIMFKTQGKPSAEQEVAS</sequence>
<dbReference type="RefSeq" id="WP_147662450.1">
    <property type="nucleotide sequence ID" value="NZ_CP042905.2"/>
</dbReference>
<evidence type="ECO:0000259" key="4">
    <source>
        <dbReference type="PROSITE" id="PS51371"/>
    </source>
</evidence>
<dbReference type="EMBL" id="CP042905">
    <property type="protein sequence ID" value="QEE15545.1"/>
    <property type="molecule type" value="Genomic_DNA"/>
</dbReference>
<dbReference type="SUPFAM" id="SSF54631">
    <property type="entry name" value="CBS-domain pair"/>
    <property type="match status" value="1"/>
</dbReference>
<dbReference type="KEGG" id="psyt:DSAG12_01371"/>
<dbReference type="InterPro" id="IPR046342">
    <property type="entry name" value="CBS_dom_sf"/>
</dbReference>
<keyword evidence="3" id="KW-0812">Transmembrane</keyword>